<dbReference type="Pfam" id="PF04397">
    <property type="entry name" value="LytTR"/>
    <property type="match status" value="1"/>
</dbReference>
<dbReference type="PROSITE" id="PS50930">
    <property type="entry name" value="HTH_LYTTR"/>
    <property type="match status" value="1"/>
</dbReference>
<dbReference type="InterPro" id="IPR046947">
    <property type="entry name" value="LytR-like"/>
</dbReference>
<dbReference type="InterPro" id="IPR007492">
    <property type="entry name" value="LytTR_DNA-bd_dom"/>
</dbReference>
<dbReference type="EMBL" id="LZRT01000055">
    <property type="protein sequence ID" value="OUM88899.1"/>
    <property type="molecule type" value="Genomic_DNA"/>
</dbReference>
<evidence type="ECO:0000313" key="3">
    <source>
        <dbReference type="Proteomes" id="UP000196475"/>
    </source>
</evidence>
<dbReference type="SMART" id="SM00850">
    <property type="entry name" value="LytTR"/>
    <property type="match status" value="1"/>
</dbReference>
<proteinExistence type="predicted"/>
<dbReference type="GO" id="GO:0003677">
    <property type="term" value="F:DNA binding"/>
    <property type="evidence" value="ECO:0007669"/>
    <property type="project" value="InterPro"/>
</dbReference>
<protein>
    <recommendedName>
        <fullName evidence="1">HTH LytTR-type domain-containing protein</fullName>
    </recommendedName>
</protein>
<dbReference type="Proteomes" id="UP000196475">
    <property type="component" value="Unassembled WGS sequence"/>
</dbReference>
<feature type="domain" description="HTH LytTR-type" evidence="1">
    <location>
        <begin position="43"/>
        <end position="100"/>
    </location>
</feature>
<dbReference type="PANTHER" id="PTHR37299:SF1">
    <property type="entry name" value="STAGE 0 SPORULATION PROTEIN A HOMOLOG"/>
    <property type="match status" value="1"/>
</dbReference>
<name>A0A1Y3PWZ7_9BACI</name>
<dbReference type="GO" id="GO:0000156">
    <property type="term" value="F:phosphorelay response regulator activity"/>
    <property type="evidence" value="ECO:0007669"/>
    <property type="project" value="InterPro"/>
</dbReference>
<dbReference type="PANTHER" id="PTHR37299">
    <property type="entry name" value="TRANSCRIPTIONAL REGULATOR-RELATED"/>
    <property type="match status" value="1"/>
</dbReference>
<comment type="caution">
    <text evidence="2">The sequence shown here is derived from an EMBL/GenBank/DDBJ whole genome shotgun (WGS) entry which is preliminary data.</text>
</comment>
<sequence length="136" mass="16269">MIRVGLVDDERLDLEKMVAIMKQIEGVEMVFATQSSEEAYREIKKNEIIFIERTGRTTTIVTTGEKYTTYQTLNELEKKLVERDFFRSHRSFIINIHYVKNFSLYTKHSYLVSFYQTKDTAMMSKEKMEEFQAKYF</sequence>
<accession>A0A1Y3PWZ7</accession>
<evidence type="ECO:0000313" key="2">
    <source>
        <dbReference type="EMBL" id="OUM88899.1"/>
    </source>
</evidence>
<dbReference type="Gene3D" id="2.40.50.1020">
    <property type="entry name" value="LytTr DNA-binding domain"/>
    <property type="match status" value="1"/>
</dbReference>
<reference evidence="3" key="1">
    <citation type="submission" date="2016-06" db="EMBL/GenBank/DDBJ databases">
        <authorList>
            <person name="Nascimento L."/>
            <person name="Pereira R.V."/>
            <person name="Martins L.F."/>
            <person name="Quaggio R.B."/>
            <person name="Silva A.M."/>
            <person name="Setubal J.C."/>
        </authorList>
    </citation>
    <scope>NUCLEOTIDE SEQUENCE [LARGE SCALE GENOMIC DNA]</scope>
</reference>
<organism evidence="2 3">
    <name type="scientific">Bacillus thermozeamaize</name>
    <dbReference type="NCBI Taxonomy" id="230954"/>
    <lineage>
        <taxon>Bacteria</taxon>
        <taxon>Bacillati</taxon>
        <taxon>Bacillota</taxon>
        <taxon>Bacilli</taxon>
        <taxon>Bacillales</taxon>
        <taxon>Bacillaceae</taxon>
        <taxon>Bacillus</taxon>
    </lineage>
</organism>
<gene>
    <name evidence="2" type="ORF">BAA01_16495</name>
</gene>
<dbReference type="AlphaFoldDB" id="A0A1Y3PWZ7"/>
<evidence type="ECO:0000259" key="1">
    <source>
        <dbReference type="PROSITE" id="PS50930"/>
    </source>
</evidence>